<evidence type="ECO:0000313" key="2">
    <source>
        <dbReference type="Proteomes" id="UP001497444"/>
    </source>
</evidence>
<dbReference type="EMBL" id="OZ020105">
    <property type="protein sequence ID" value="CAK9257490.1"/>
    <property type="molecule type" value="Genomic_DNA"/>
</dbReference>
<protein>
    <submittedName>
        <fullName evidence="1">Uncharacterized protein</fullName>
    </submittedName>
</protein>
<organism evidence="1 2">
    <name type="scientific">Sphagnum jensenii</name>
    <dbReference type="NCBI Taxonomy" id="128206"/>
    <lineage>
        <taxon>Eukaryota</taxon>
        <taxon>Viridiplantae</taxon>
        <taxon>Streptophyta</taxon>
        <taxon>Embryophyta</taxon>
        <taxon>Bryophyta</taxon>
        <taxon>Sphagnophytina</taxon>
        <taxon>Sphagnopsida</taxon>
        <taxon>Sphagnales</taxon>
        <taxon>Sphagnaceae</taxon>
        <taxon>Sphagnum</taxon>
    </lineage>
</organism>
<proteinExistence type="predicted"/>
<reference evidence="1" key="1">
    <citation type="submission" date="2024-02" db="EMBL/GenBank/DDBJ databases">
        <authorList>
            <consortium name="ELIXIR-Norway"/>
            <consortium name="Elixir Norway"/>
        </authorList>
    </citation>
    <scope>NUCLEOTIDE SEQUENCE</scope>
</reference>
<keyword evidence="2" id="KW-1185">Reference proteome</keyword>
<gene>
    <name evidence="1" type="ORF">CSSPJE1EN1_LOCUS2968</name>
</gene>
<name>A0ABP0VWP7_9BRYO</name>
<dbReference type="Proteomes" id="UP001497444">
    <property type="component" value="Chromosome 10"/>
</dbReference>
<accession>A0ABP0VWP7</accession>
<evidence type="ECO:0000313" key="1">
    <source>
        <dbReference type="EMBL" id="CAK9257490.1"/>
    </source>
</evidence>
<sequence>MHAALESSNATLCYLVAAATDKIQPCDSFVISKIKDAWMEIWDDYKFKAIKDGLWREGSGALQNPGKPFFLRMAAEAVRRVNEQRDQTGLTYARKAMIRCGLSLDITGEWHEKQLNRDLQIIIEKHHQHFEGLAVPNLDPHDDNASLCD</sequence>